<proteinExistence type="predicted"/>
<accession>S7RKN8</accession>
<dbReference type="OMA" id="DIANSTM"/>
<dbReference type="EMBL" id="KB469306">
    <property type="protein sequence ID" value="EPQ53234.1"/>
    <property type="molecule type" value="Genomic_DNA"/>
</dbReference>
<organism evidence="3 4">
    <name type="scientific">Gloeophyllum trabeum (strain ATCC 11539 / FP-39264 / Madison 617)</name>
    <name type="common">Brown rot fungus</name>
    <dbReference type="NCBI Taxonomy" id="670483"/>
    <lineage>
        <taxon>Eukaryota</taxon>
        <taxon>Fungi</taxon>
        <taxon>Dikarya</taxon>
        <taxon>Basidiomycota</taxon>
        <taxon>Agaricomycotina</taxon>
        <taxon>Agaricomycetes</taxon>
        <taxon>Gloeophyllales</taxon>
        <taxon>Gloeophyllaceae</taxon>
        <taxon>Gloeophyllum</taxon>
    </lineage>
</organism>
<feature type="region of interest" description="Disordered" evidence="1">
    <location>
        <begin position="1"/>
        <end position="47"/>
    </location>
</feature>
<evidence type="ECO:0000313" key="4">
    <source>
        <dbReference type="Proteomes" id="UP000030669"/>
    </source>
</evidence>
<gene>
    <name evidence="3" type="ORF">GLOTRDRAFT_95228</name>
</gene>
<protein>
    <recommendedName>
        <fullName evidence="2">F-box domain-containing protein</fullName>
    </recommendedName>
</protein>
<dbReference type="SUPFAM" id="SSF81383">
    <property type="entry name" value="F-box domain"/>
    <property type="match status" value="1"/>
</dbReference>
<dbReference type="Pfam" id="PF00646">
    <property type="entry name" value="F-box"/>
    <property type="match status" value="1"/>
</dbReference>
<dbReference type="SMART" id="SM00256">
    <property type="entry name" value="FBOX"/>
    <property type="match status" value="1"/>
</dbReference>
<dbReference type="KEGG" id="gtr:GLOTRDRAFT_95228"/>
<sequence>MPRGLLMNVESGKADEEAVSSGSASAPHYKRTKNRPSDGKNKGRGKSRTGKLAYLLDVPMDIFFEILSQLAPLDLLQLSRVSKAFRAELMSRSAKHIWAASRQNNFPGCPDCPADLSEPRYANLLFEHNCMECGSSPSKMIDYVLRVSVKKGATMAKTYGKAIDDVVYTLLPCATINGYYQDPDSSMSWSGSYANNGKLHYHKAEFEEVVQKYLSFGARDTESRVKYIQDRRDSTEAIMKHGFEINEWKQQARYEQAAEESLKQRRRQQSIKAKLIELGHGPRTWPTSYRYPCYGTWTKVLDQPRELTPRIWSAVLPKLLSCIEEVKEVHAEEERRRLRCIRKKEFFAIYMAFLHDLDDAKAARMPDFGRAVELEPVVSFIDEQGCTIPVTEERWSSIQDEFMTSAKKAEPEIRKQYLSQVFTSEQPGWGAAPSSLQLDEAFLSSPQALYACPVVGCHELCRFPEIQLHPHVQYAWTAREDGLLVPALAYCKEQTVDIALKVLRILGLPEDSSQSMLEGLRGRLECLCRNPGLLQPMSFGALVSYSCRDR</sequence>
<dbReference type="Proteomes" id="UP000030669">
    <property type="component" value="Unassembled WGS sequence"/>
</dbReference>
<dbReference type="RefSeq" id="XP_007868510.1">
    <property type="nucleotide sequence ID" value="XM_007870319.1"/>
</dbReference>
<feature type="domain" description="F-box" evidence="2">
    <location>
        <begin position="52"/>
        <end position="101"/>
    </location>
</feature>
<keyword evidence="4" id="KW-1185">Reference proteome</keyword>
<reference evidence="3 4" key="1">
    <citation type="journal article" date="2012" name="Science">
        <title>The Paleozoic origin of enzymatic lignin decomposition reconstructed from 31 fungal genomes.</title>
        <authorList>
            <person name="Floudas D."/>
            <person name="Binder M."/>
            <person name="Riley R."/>
            <person name="Barry K."/>
            <person name="Blanchette R.A."/>
            <person name="Henrissat B."/>
            <person name="Martinez A.T."/>
            <person name="Otillar R."/>
            <person name="Spatafora J.W."/>
            <person name="Yadav J.S."/>
            <person name="Aerts A."/>
            <person name="Benoit I."/>
            <person name="Boyd A."/>
            <person name="Carlson A."/>
            <person name="Copeland A."/>
            <person name="Coutinho P.M."/>
            <person name="de Vries R.P."/>
            <person name="Ferreira P."/>
            <person name="Findley K."/>
            <person name="Foster B."/>
            <person name="Gaskell J."/>
            <person name="Glotzer D."/>
            <person name="Gorecki P."/>
            <person name="Heitman J."/>
            <person name="Hesse C."/>
            <person name="Hori C."/>
            <person name="Igarashi K."/>
            <person name="Jurgens J.A."/>
            <person name="Kallen N."/>
            <person name="Kersten P."/>
            <person name="Kohler A."/>
            <person name="Kuees U."/>
            <person name="Kumar T.K.A."/>
            <person name="Kuo A."/>
            <person name="LaButti K."/>
            <person name="Larrondo L.F."/>
            <person name="Lindquist E."/>
            <person name="Ling A."/>
            <person name="Lombard V."/>
            <person name="Lucas S."/>
            <person name="Lundell T."/>
            <person name="Martin R."/>
            <person name="McLaughlin D.J."/>
            <person name="Morgenstern I."/>
            <person name="Morin E."/>
            <person name="Murat C."/>
            <person name="Nagy L.G."/>
            <person name="Nolan M."/>
            <person name="Ohm R.A."/>
            <person name="Patyshakuliyeva A."/>
            <person name="Rokas A."/>
            <person name="Ruiz-Duenas F.J."/>
            <person name="Sabat G."/>
            <person name="Salamov A."/>
            <person name="Samejima M."/>
            <person name="Schmutz J."/>
            <person name="Slot J.C."/>
            <person name="St John F."/>
            <person name="Stenlid J."/>
            <person name="Sun H."/>
            <person name="Sun S."/>
            <person name="Syed K."/>
            <person name="Tsang A."/>
            <person name="Wiebenga A."/>
            <person name="Young D."/>
            <person name="Pisabarro A."/>
            <person name="Eastwood D.C."/>
            <person name="Martin F."/>
            <person name="Cullen D."/>
            <person name="Grigoriev I.V."/>
            <person name="Hibbett D.S."/>
        </authorList>
    </citation>
    <scope>NUCLEOTIDE SEQUENCE [LARGE SCALE GENOMIC DNA]</scope>
    <source>
        <strain evidence="3 4">ATCC 11539</strain>
    </source>
</reference>
<dbReference type="GeneID" id="19309695"/>
<dbReference type="OrthoDB" id="3246989at2759"/>
<evidence type="ECO:0000259" key="2">
    <source>
        <dbReference type="PROSITE" id="PS50181"/>
    </source>
</evidence>
<dbReference type="AlphaFoldDB" id="S7RKN8"/>
<dbReference type="InterPro" id="IPR036047">
    <property type="entry name" value="F-box-like_dom_sf"/>
</dbReference>
<evidence type="ECO:0000256" key="1">
    <source>
        <dbReference type="SAM" id="MobiDB-lite"/>
    </source>
</evidence>
<dbReference type="InterPro" id="IPR001810">
    <property type="entry name" value="F-box_dom"/>
</dbReference>
<dbReference type="CDD" id="cd09917">
    <property type="entry name" value="F-box_SF"/>
    <property type="match status" value="1"/>
</dbReference>
<dbReference type="HOGENOM" id="CLU_455639_0_0_1"/>
<dbReference type="PROSITE" id="PS50181">
    <property type="entry name" value="FBOX"/>
    <property type="match status" value="1"/>
</dbReference>
<name>S7RKN8_GLOTA</name>
<dbReference type="STRING" id="670483.S7RKN8"/>
<evidence type="ECO:0000313" key="3">
    <source>
        <dbReference type="EMBL" id="EPQ53234.1"/>
    </source>
</evidence>